<evidence type="ECO:0000256" key="3">
    <source>
        <dbReference type="ARBA" id="ARBA00022833"/>
    </source>
</evidence>
<dbReference type="InterPro" id="IPR054292">
    <property type="entry name" value="DUF7028"/>
</dbReference>
<dbReference type="InterPro" id="IPR000182">
    <property type="entry name" value="GNAT_dom"/>
</dbReference>
<evidence type="ECO:0000259" key="6">
    <source>
        <dbReference type="PROSITE" id="PS51186"/>
    </source>
</evidence>
<evidence type="ECO:0000259" key="5">
    <source>
        <dbReference type="PROSITE" id="PS50016"/>
    </source>
</evidence>
<keyword evidence="3" id="KW-0862">Zinc</keyword>
<dbReference type="InterPro" id="IPR042163">
    <property type="entry name" value="PHF12"/>
</dbReference>
<dbReference type="InterPro" id="IPR056511">
    <property type="entry name" value="IDM1_C"/>
</dbReference>
<dbReference type="InterPro" id="IPR013083">
    <property type="entry name" value="Znf_RING/FYVE/PHD"/>
</dbReference>
<dbReference type="SMART" id="SM00249">
    <property type="entry name" value="PHD"/>
    <property type="match status" value="2"/>
</dbReference>
<feature type="domain" description="PHD-type" evidence="5">
    <location>
        <begin position="322"/>
        <end position="368"/>
    </location>
</feature>
<dbReference type="PANTHER" id="PTHR46309">
    <property type="entry name" value="PHD FINGER PROTEIN 12"/>
    <property type="match status" value="1"/>
</dbReference>
<dbReference type="PANTHER" id="PTHR46309:SF17">
    <property type="entry name" value="ACYL-COA N-ACYLTRANSFERASE WITH RING_FYVE_PHD-TYPE ZINC FINGER DOMAIN-CONTAINING PROTEIN"/>
    <property type="match status" value="1"/>
</dbReference>
<sequence length="618" mass="70350">MMMNTHNDSCDFVTVEPESNPDSLQQWLSVVENGKTTRTRRSDISTMAKKHLSSLGWLFAYFKKNKRRELRYKSPEGKWFYSLATACSSCVNEEEEIIVLESESPRNLALVAIETVGDDNVKKKRGKRVKDCETAAFSGKKRKKRVKNCETAAFKGKKRMKRVEDCETAAFNGTKGLDNVDVLKRRKRGNDCETTAFNLSKTVVSVDVLKKRKRVKYCETAAFNEVATKEEKNGLSIVNKLILNVDVLKRKRVNDCETAAFNPLSDVINQQEKKRVAANVDVRPRYEKSLRKVLQVMEKKNKKCEKESIRFWRKDCGPEKNCDVCCVCHYGGDLLLCDGCPSAFHHTCIGLPNLPEEELWFCPCCCCDICGSMVTLGNSKLMTCEQCQRRFHLKCLKEGTCLVSFRGWFCSKQCSRVYSSLQSLLGRKIVVGEEGLVWSLIRAPNDDEHYDDEQMSKLDSAVEILHQGFEPSTDPFSGRDLVEELIYRKDADGVGRGFYTVLIERGNDPVTVAAVRVDKDVAEIPLVATLFNYRRSGMCRVLMDELEKQMFKMGVRRLVLPAARDVVSTWSQGFGFKVMESWERLEFVKHGMLDFVGTVMCHKFLRGREVSGESSLTE</sequence>
<keyword evidence="2 4" id="KW-0863">Zinc-finger</keyword>
<dbReference type="Pfam" id="PF23209">
    <property type="entry name" value="IDM1_C"/>
    <property type="match status" value="1"/>
</dbReference>
<dbReference type="AlphaFoldDB" id="A0ABC8IW47"/>
<dbReference type="SUPFAM" id="SSF55729">
    <property type="entry name" value="Acyl-CoA N-acyltransferases (Nat)"/>
    <property type="match status" value="1"/>
</dbReference>
<dbReference type="Gene3D" id="3.40.630.30">
    <property type="match status" value="1"/>
</dbReference>
<dbReference type="PROSITE" id="PS50016">
    <property type="entry name" value="ZF_PHD_2"/>
    <property type="match status" value="1"/>
</dbReference>
<protein>
    <submittedName>
        <fullName evidence="7">Uncharacterized protein</fullName>
    </submittedName>
</protein>
<gene>
    <name evidence="7" type="ORF">ERUC_LOCUS3484</name>
</gene>
<feature type="domain" description="N-acetyltransferase" evidence="6">
    <location>
        <begin position="448"/>
        <end position="594"/>
    </location>
</feature>
<evidence type="ECO:0000313" key="8">
    <source>
        <dbReference type="Proteomes" id="UP001642260"/>
    </source>
</evidence>
<evidence type="ECO:0000256" key="2">
    <source>
        <dbReference type="ARBA" id="ARBA00022771"/>
    </source>
</evidence>
<keyword evidence="8" id="KW-1185">Reference proteome</keyword>
<evidence type="ECO:0000256" key="1">
    <source>
        <dbReference type="ARBA" id="ARBA00022723"/>
    </source>
</evidence>
<evidence type="ECO:0000313" key="7">
    <source>
        <dbReference type="EMBL" id="CAH8303796.1"/>
    </source>
</evidence>
<dbReference type="Pfam" id="PF22970">
    <property type="entry name" value="DUF7028"/>
    <property type="match status" value="1"/>
</dbReference>
<organism evidence="7 8">
    <name type="scientific">Eruca vesicaria subsp. sativa</name>
    <name type="common">Garden rocket</name>
    <name type="synonym">Eruca sativa</name>
    <dbReference type="NCBI Taxonomy" id="29727"/>
    <lineage>
        <taxon>Eukaryota</taxon>
        <taxon>Viridiplantae</taxon>
        <taxon>Streptophyta</taxon>
        <taxon>Embryophyta</taxon>
        <taxon>Tracheophyta</taxon>
        <taxon>Spermatophyta</taxon>
        <taxon>Magnoliopsida</taxon>
        <taxon>eudicotyledons</taxon>
        <taxon>Gunneridae</taxon>
        <taxon>Pentapetalae</taxon>
        <taxon>rosids</taxon>
        <taxon>malvids</taxon>
        <taxon>Brassicales</taxon>
        <taxon>Brassicaceae</taxon>
        <taxon>Brassiceae</taxon>
        <taxon>Eruca</taxon>
    </lineage>
</organism>
<proteinExistence type="predicted"/>
<dbReference type="InterPro" id="IPR016181">
    <property type="entry name" value="Acyl_CoA_acyltransferase"/>
</dbReference>
<evidence type="ECO:0000256" key="4">
    <source>
        <dbReference type="PROSITE-ProRule" id="PRU00146"/>
    </source>
</evidence>
<dbReference type="CDD" id="cd04301">
    <property type="entry name" value="NAT_SF"/>
    <property type="match status" value="1"/>
</dbReference>
<name>A0ABC8IW47_ERUVS</name>
<accession>A0ABC8IW47</accession>
<dbReference type="InterPro" id="IPR001965">
    <property type="entry name" value="Znf_PHD"/>
</dbReference>
<dbReference type="EMBL" id="CAKOAT010059155">
    <property type="protein sequence ID" value="CAH8303796.1"/>
    <property type="molecule type" value="Genomic_DNA"/>
</dbReference>
<comment type="caution">
    <text evidence="7">The sequence shown here is derived from an EMBL/GenBank/DDBJ whole genome shotgun (WGS) entry which is preliminary data.</text>
</comment>
<dbReference type="PROSITE" id="PS51186">
    <property type="entry name" value="GNAT"/>
    <property type="match status" value="1"/>
</dbReference>
<dbReference type="InterPro" id="IPR019787">
    <property type="entry name" value="Znf_PHD-finger"/>
</dbReference>
<dbReference type="Gene3D" id="3.30.40.10">
    <property type="entry name" value="Zinc/RING finger domain, C3HC4 (zinc finger)"/>
    <property type="match status" value="2"/>
</dbReference>
<reference evidence="7 8" key="1">
    <citation type="submission" date="2022-03" db="EMBL/GenBank/DDBJ databases">
        <authorList>
            <person name="Macdonald S."/>
            <person name="Ahmed S."/>
            <person name="Newling K."/>
        </authorList>
    </citation>
    <scope>NUCLEOTIDE SEQUENCE [LARGE SCALE GENOMIC DNA]</scope>
</reference>
<dbReference type="SUPFAM" id="SSF57903">
    <property type="entry name" value="FYVE/PHD zinc finger"/>
    <property type="match status" value="2"/>
</dbReference>
<dbReference type="InterPro" id="IPR011011">
    <property type="entry name" value="Znf_FYVE_PHD"/>
</dbReference>
<dbReference type="GO" id="GO:0008270">
    <property type="term" value="F:zinc ion binding"/>
    <property type="evidence" value="ECO:0007669"/>
    <property type="project" value="UniProtKB-KW"/>
</dbReference>
<dbReference type="Proteomes" id="UP001642260">
    <property type="component" value="Unassembled WGS sequence"/>
</dbReference>
<keyword evidence="1" id="KW-0479">Metal-binding</keyword>